<evidence type="ECO:0000313" key="12">
    <source>
        <dbReference type="Proteomes" id="UP000037697"/>
    </source>
</evidence>
<evidence type="ECO:0000256" key="3">
    <source>
        <dbReference type="ARBA" id="ARBA00023237"/>
    </source>
</evidence>
<evidence type="ECO:0000256" key="2">
    <source>
        <dbReference type="ARBA" id="ARBA00023136"/>
    </source>
</evidence>
<keyword evidence="4" id="KW-0564">Palmitate</keyword>
<dbReference type="HAMAP" id="MF_00924">
    <property type="entry name" value="OM_assembly_BamC"/>
    <property type="match status" value="1"/>
</dbReference>
<evidence type="ECO:0000313" key="9">
    <source>
        <dbReference type="EMBL" id="NMU85213.1"/>
    </source>
</evidence>
<accession>A0A072I5C3</accession>
<dbReference type="InterPro" id="IPR014524">
    <property type="entry name" value="BamC"/>
</dbReference>
<comment type="function">
    <text evidence="4">Part of the outer membrane protein assembly complex, which is involved in assembly and insertion of beta-barrel proteins into the outer membrane.</text>
</comment>
<reference evidence="8" key="7">
    <citation type="submission" date="2023-06" db="EMBL/GenBank/DDBJ databases">
        <title>Genomic Diversity of Vibrio spp. and Metagenomic Analysis of Pathogens in Florida Gulf Coastal Waters Following Hurricane Ian.</title>
        <authorList>
            <person name="Brumfield K.D."/>
        </authorList>
    </citation>
    <scope>NUCLEOTIDE SEQUENCE</scope>
    <source>
        <strain evidence="8">WBS2B-138</strain>
    </source>
</reference>
<reference evidence="6" key="5">
    <citation type="submission" date="2019-12" db="EMBL/GenBank/DDBJ databases">
        <authorList>
            <consortium name="NCBI Pathogen Detection Project"/>
        </authorList>
    </citation>
    <scope>NUCLEOTIDE SEQUENCE</scope>
    <source>
        <strain evidence="6">1930</strain>
    </source>
</reference>
<comment type="similarity">
    <text evidence="4">Belongs to the BamC family.</text>
</comment>
<keyword evidence="13" id="KW-1185">Reference proteome</keyword>
<dbReference type="Pfam" id="PF06804">
    <property type="entry name" value="Lipoprotein_18"/>
    <property type="match status" value="1"/>
</dbReference>
<evidence type="ECO:0000313" key="8">
    <source>
        <dbReference type="EMBL" id="MDS1821694.1"/>
    </source>
</evidence>
<reference evidence="6" key="3">
    <citation type="journal article" date="2018" name="Genome Biol.">
        <title>SKESA: strategic k-mer extension for scrupulous assemblies.</title>
        <authorList>
            <person name="Souvorov A."/>
            <person name="Agarwala R."/>
            <person name="Lipman D.J."/>
        </authorList>
    </citation>
    <scope>NUCLEOTIDE SEQUENCE</scope>
    <source>
        <strain evidence="6">1930</strain>
    </source>
</reference>
<dbReference type="Proteomes" id="UP000464718">
    <property type="component" value="Chromosome i"/>
</dbReference>
<dbReference type="GO" id="GO:0009279">
    <property type="term" value="C:cell outer membrane"/>
    <property type="evidence" value="ECO:0007669"/>
    <property type="project" value="UniProtKB-SubCell"/>
</dbReference>
<evidence type="ECO:0000313" key="14">
    <source>
        <dbReference type="Proteomes" id="UP000464718"/>
    </source>
</evidence>
<dbReference type="Proteomes" id="UP000856022">
    <property type="component" value="Unassembled WGS sequence"/>
</dbReference>
<dbReference type="AlphaFoldDB" id="A0A072I5C3"/>
<evidence type="ECO:0000256" key="5">
    <source>
        <dbReference type="SAM" id="SignalP"/>
    </source>
</evidence>
<dbReference type="EMBL" id="LHQV01000022">
    <property type="protein sequence ID" value="OQJ96779.1"/>
    <property type="molecule type" value="Genomic_DNA"/>
</dbReference>
<reference evidence="11 14" key="4">
    <citation type="submission" date="2018-12" db="EMBL/GenBank/DDBJ databases">
        <title>Genomic insights into the evolutionary origins and pathogenicity of five Vibrio parahaemolyticus strains isolated from the shrimp with acute hepatopancreatic necrosis disease (AHPND).</title>
        <authorList>
            <person name="Yang Q."/>
            <person name="Dong X."/>
            <person name="Xie G."/>
            <person name="Fu S."/>
            <person name="Zou P."/>
            <person name="Sun J."/>
            <person name="Wang Y."/>
            <person name="Huang J."/>
        </authorList>
    </citation>
    <scope>NUCLEOTIDE SEQUENCE [LARGE SCALE GENOMIC DNA]</scope>
    <source>
        <strain evidence="11 14">20160303005-1</strain>
    </source>
</reference>
<evidence type="ECO:0000313" key="13">
    <source>
        <dbReference type="Proteomes" id="UP000191946"/>
    </source>
</evidence>
<feature type="signal peptide" evidence="5">
    <location>
        <begin position="1"/>
        <end position="19"/>
    </location>
</feature>
<dbReference type="Proteomes" id="UP001253193">
    <property type="component" value="Unassembled WGS sequence"/>
</dbReference>
<comment type="subunit">
    <text evidence="4">Part of the Bam complex.</text>
</comment>
<evidence type="ECO:0000256" key="4">
    <source>
        <dbReference type="HAMAP-Rule" id="MF_00924"/>
    </source>
</evidence>
<dbReference type="PIRSF" id="PIRSF026343">
    <property type="entry name" value="NlpB"/>
    <property type="match status" value="1"/>
</dbReference>
<sequence length="339" mass="38088">MKLSSQLVLSSLAVFVLTACSGGANQRRQAKDDFEYLNTPALEAWNVPQGAQPQFYPNYDIPQGNYAGGLGKSVDIRPPQQVLELIPGARLDRSSNGEVTLWLLRKDELDKVWQTVQGMVEARKIPVESQTDSRIETGWVTWNSPDEELEIGSRYEISRAEANGRHGFKVSLIDWREGDQVKEVTATNRERYNVFMTNLVTARYDQEVREEAQRKAQELVKQIPVTMGKDRSGLPVIIARAQYNVLWQRLPNILPKMGFTIEERSQSQGTVTAKYASPDDEFWNEIGVKPVDLKAGKYTFLLGDLGNRTSINITDSSGKPVEEEFLKSLVPVLGAVVKE</sequence>
<dbReference type="EMBL" id="JAUHGG010000004">
    <property type="protein sequence ID" value="MDS1821694.1"/>
    <property type="molecule type" value="Genomic_DNA"/>
</dbReference>
<gene>
    <name evidence="4 9" type="primary">bamC</name>
    <name evidence="7" type="ORF">ACX05_05615</name>
    <name evidence="10" type="ORF">AKG60_22305</name>
    <name evidence="11" type="ORF">EHC69_12935</name>
    <name evidence="9" type="ORF">HKB16_20345</name>
    <name evidence="6" type="ORF">I7278_02295</name>
    <name evidence="8" type="ORF">QX249_13635</name>
</gene>
<evidence type="ECO:0000313" key="6">
    <source>
        <dbReference type="EMBL" id="HAS6675634.1"/>
    </source>
</evidence>
<keyword evidence="4" id="KW-0449">Lipoprotein</keyword>
<reference evidence="9 15" key="6">
    <citation type="submission" date="2020-04" db="EMBL/GenBank/DDBJ databases">
        <title>Whole-genome sequencing of Vibrio spp. from China reveals different genetic environments of blaCTX-M-14 among diverse lineages.</title>
        <authorList>
            <person name="Zheng Z."/>
            <person name="Ye L."/>
            <person name="Chen S."/>
        </authorList>
    </citation>
    <scope>NUCLEOTIDE SEQUENCE [LARGE SCALE GENOMIC DNA]</scope>
    <source>
        <strain evidence="9 15">Vb0551</strain>
    </source>
</reference>
<dbReference type="GO" id="GO:0051205">
    <property type="term" value="P:protein insertion into membrane"/>
    <property type="evidence" value="ECO:0007669"/>
    <property type="project" value="UniProtKB-UniRule"/>
</dbReference>
<dbReference type="EMBL" id="LIRS01000030">
    <property type="protein sequence ID" value="KOY40541.1"/>
    <property type="molecule type" value="Genomic_DNA"/>
</dbReference>
<evidence type="ECO:0000256" key="1">
    <source>
        <dbReference type="ARBA" id="ARBA00022729"/>
    </source>
</evidence>
<evidence type="ECO:0000313" key="7">
    <source>
        <dbReference type="EMBL" id="KOY40541.1"/>
    </source>
</evidence>
<organism evidence="9 15">
    <name type="scientific">Vibrio parahaemolyticus</name>
    <dbReference type="NCBI Taxonomy" id="670"/>
    <lineage>
        <taxon>Bacteria</taxon>
        <taxon>Pseudomonadati</taxon>
        <taxon>Pseudomonadota</taxon>
        <taxon>Gammaproteobacteria</taxon>
        <taxon>Vibrionales</taxon>
        <taxon>Vibrionaceae</taxon>
        <taxon>Vibrio</taxon>
    </lineage>
</organism>
<dbReference type="EMBL" id="JABCLB010002168">
    <property type="protein sequence ID" value="NMU85213.1"/>
    <property type="molecule type" value="Genomic_DNA"/>
</dbReference>
<reference evidence="10 13" key="2">
    <citation type="submission" date="2015-08" db="EMBL/GenBank/DDBJ databases">
        <title>Draft Genome Sequences of Vibrio parahaemolyticus Strains.</title>
        <authorList>
            <person name="Gonzalez-Escalona N."/>
            <person name="DePaola A."/>
        </authorList>
    </citation>
    <scope>NUCLEOTIDE SEQUENCE [LARGE SCALE GENOMIC DNA]</scope>
    <source>
        <strain evidence="10 13">CFSAN001621</strain>
    </source>
</reference>
<comment type="subcellular location">
    <subcellularLocation>
        <location evidence="4">Cell outer membrane</location>
        <topology evidence="4">Lipid-anchor</topology>
    </subcellularLocation>
</comment>
<dbReference type="InterPro" id="IPR042268">
    <property type="entry name" value="BamC_C"/>
</dbReference>
<evidence type="ECO:0000313" key="10">
    <source>
        <dbReference type="EMBL" id="OQJ96779.1"/>
    </source>
</evidence>
<reference evidence="7 12" key="1">
    <citation type="submission" date="2015-07" db="EMBL/GenBank/DDBJ databases">
        <title>Foodborne Vibrio parahaemolyticus Isolates.</title>
        <authorList>
            <person name="Ronholm J."/>
            <person name="Petronella N."/>
            <person name="Kenwell R."/>
            <person name="Banerjee S."/>
        </authorList>
    </citation>
    <scope>NUCLEOTIDE SEQUENCE [LARGE SCALE GENOMIC DNA]</scope>
    <source>
        <strain evidence="7 12">HS-06-05</strain>
    </source>
</reference>
<feature type="chain" id="PRO_5015204420" description="Outer membrane protein assembly factor BamC" evidence="5">
    <location>
        <begin position="20"/>
        <end position="339"/>
    </location>
</feature>
<dbReference type="RefSeq" id="WP_005494324.1">
    <property type="nucleotide sequence ID" value="NZ_CABMHD010000004.1"/>
</dbReference>
<dbReference type="GO" id="GO:0043165">
    <property type="term" value="P:Gram-negative-bacterium-type cell outer membrane assembly"/>
    <property type="evidence" value="ECO:0007669"/>
    <property type="project" value="UniProtKB-UniRule"/>
</dbReference>
<name>A0A072I5C3_VIBPH</name>
<dbReference type="Gene3D" id="3.30.530.50">
    <property type="match status" value="1"/>
</dbReference>
<dbReference type="InterPro" id="IPR010653">
    <property type="entry name" value="NlpB/DapX"/>
</dbReference>
<keyword evidence="2 4" id="KW-0472">Membrane</keyword>
<evidence type="ECO:0000313" key="11">
    <source>
        <dbReference type="EMBL" id="QHH10200.1"/>
    </source>
</evidence>
<dbReference type="Proteomes" id="UP000037697">
    <property type="component" value="Unassembled WGS sequence"/>
</dbReference>
<evidence type="ECO:0000313" key="15">
    <source>
        <dbReference type="Proteomes" id="UP000518904"/>
    </source>
</evidence>
<dbReference type="NCBIfam" id="NF008674">
    <property type="entry name" value="PRK11679.1"/>
    <property type="match status" value="1"/>
</dbReference>
<protein>
    <recommendedName>
        <fullName evidence="4">Outer membrane protein assembly factor BamC</fullName>
    </recommendedName>
</protein>
<keyword evidence="3 4" id="KW-0998">Cell outer membrane</keyword>
<dbReference type="Gene3D" id="3.30.310.170">
    <property type="entry name" value="Outer membrane protein assembly factor BamC"/>
    <property type="match status" value="1"/>
</dbReference>
<dbReference type="PROSITE" id="PS51257">
    <property type="entry name" value="PROKAR_LIPOPROTEIN"/>
    <property type="match status" value="1"/>
</dbReference>
<keyword evidence="1 4" id="KW-0732">Signal</keyword>
<dbReference type="EMBL" id="DACQKT010000001">
    <property type="protein sequence ID" value="HAS6675634.1"/>
    <property type="molecule type" value="Genomic_DNA"/>
</dbReference>
<dbReference type="Proteomes" id="UP000518904">
    <property type="component" value="Unassembled WGS sequence"/>
</dbReference>
<proteinExistence type="inferred from homology"/>
<dbReference type="EMBL" id="CP034298">
    <property type="protein sequence ID" value="QHH10200.1"/>
    <property type="molecule type" value="Genomic_DNA"/>
</dbReference>
<dbReference type="Proteomes" id="UP000191946">
    <property type="component" value="Unassembled WGS sequence"/>
</dbReference>